<dbReference type="Proteomes" id="UP000670475">
    <property type="component" value="Unassembled WGS sequence"/>
</dbReference>
<feature type="transmembrane region" description="Helical" evidence="6">
    <location>
        <begin position="125"/>
        <end position="146"/>
    </location>
</feature>
<dbReference type="CDD" id="cd17321">
    <property type="entry name" value="MFS_MMR_MDR_like"/>
    <property type="match status" value="1"/>
</dbReference>
<evidence type="ECO:0000256" key="3">
    <source>
        <dbReference type="ARBA" id="ARBA00022989"/>
    </source>
</evidence>
<dbReference type="EMBL" id="JAGIQL010000118">
    <property type="protein sequence ID" value="MBP0460478.1"/>
    <property type="molecule type" value="Genomic_DNA"/>
</dbReference>
<accession>A0A940RZP8</accession>
<dbReference type="Gene3D" id="1.20.1720.10">
    <property type="entry name" value="Multidrug resistance protein D"/>
    <property type="match status" value="1"/>
</dbReference>
<evidence type="ECO:0000256" key="1">
    <source>
        <dbReference type="ARBA" id="ARBA00004651"/>
    </source>
</evidence>
<protein>
    <submittedName>
        <fullName evidence="8">MFS transporter</fullName>
    </submittedName>
</protein>
<dbReference type="SUPFAM" id="SSF103473">
    <property type="entry name" value="MFS general substrate transporter"/>
    <property type="match status" value="1"/>
</dbReference>
<keyword evidence="4 6" id="KW-0472">Membrane</keyword>
<evidence type="ECO:0000256" key="4">
    <source>
        <dbReference type="ARBA" id="ARBA00023136"/>
    </source>
</evidence>
<dbReference type="AlphaFoldDB" id="A0A940RZP8"/>
<dbReference type="InterPro" id="IPR011701">
    <property type="entry name" value="MFS"/>
</dbReference>
<feature type="domain" description="Major facilitator superfamily (MFS) profile" evidence="7">
    <location>
        <begin position="1"/>
        <end position="185"/>
    </location>
</feature>
<evidence type="ECO:0000313" key="8">
    <source>
        <dbReference type="EMBL" id="MBP0460478.1"/>
    </source>
</evidence>
<comment type="caution">
    <text evidence="8">The sequence shown here is derived from an EMBL/GenBank/DDBJ whole genome shotgun (WGS) entry which is preliminary data.</text>
</comment>
<keyword evidence="9" id="KW-1185">Reference proteome</keyword>
<sequence length="185" mass="18191">MCLGLFLIQLDVTVVTVALPAIGTDLHTSVGGQQWVTDGYAVPLAALLLAGGSLGDRHGHRRLALLGMALFGAASAACGLAPGIGALIAARAAQGVGAAALLPATLAVVTRTYPGARERARAIAVWAAVGGLALPLGPLVGGALLAGPGWRAVFLLNLPLVAAGIAALLALVPGEGPARGARARP</sequence>
<feature type="transmembrane region" description="Helical" evidence="6">
    <location>
        <begin position="63"/>
        <end position="89"/>
    </location>
</feature>
<keyword evidence="3 6" id="KW-1133">Transmembrane helix</keyword>
<dbReference type="PANTHER" id="PTHR42718:SF42">
    <property type="entry name" value="EXPORT PROTEIN"/>
    <property type="match status" value="1"/>
</dbReference>
<feature type="transmembrane region" description="Helical" evidence="6">
    <location>
        <begin position="34"/>
        <end position="51"/>
    </location>
</feature>
<keyword evidence="2 6" id="KW-0812">Transmembrane</keyword>
<evidence type="ECO:0000256" key="2">
    <source>
        <dbReference type="ARBA" id="ARBA00022692"/>
    </source>
</evidence>
<dbReference type="InterPro" id="IPR036259">
    <property type="entry name" value="MFS_trans_sf"/>
</dbReference>
<dbReference type="PROSITE" id="PS50850">
    <property type="entry name" value="MFS"/>
    <property type="match status" value="1"/>
</dbReference>
<dbReference type="Pfam" id="PF07690">
    <property type="entry name" value="MFS_1"/>
    <property type="match status" value="1"/>
</dbReference>
<feature type="non-terminal residue" evidence="8">
    <location>
        <position position="185"/>
    </location>
</feature>
<dbReference type="PANTHER" id="PTHR42718">
    <property type="entry name" value="MAJOR FACILITATOR SUPERFAMILY MULTIDRUG TRANSPORTER MFSC"/>
    <property type="match status" value="1"/>
</dbReference>
<evidence type="ECO:0000256" key="6">
    <source>
        <dbReference type="SAM" id="Phobius"/>
    </source>
</evidence>
<dbReference type="GO" id="GO:0022857">
    <property type="term" value="F:transmembrane transporter activity"/>
    <property type="evidence" value="ECO:0007669"/>
    <property type="project" value="InterPro"/>
</dbReference>
<name>A0A940RZP8_9ACTN</name>
<evidence type="ECO:0000259" key="7">
    <source>
        <dbReference type="PROSITE" id="PS50850"/>
    </source>
</evidence>
<organism evidence="8 9">
    <name type="scientific">Streptomyces montanisoli</name>
    <dbReference type="NCBI Taxonomy" id="2798581"/>
    <lineage>
        <taxon>Bacteria</taxon>
        <taxon>Bacillati</taxon>
        <taxon>Actinomycetota</taxon>
        <taxon>Actinomycetes</taxon>
        <taxon>Kitasatosporales</taxon>
        <taxon>Streptomycetaceae</taxon>
        <taxon>Streptomyces</taxon>
    </lineage>
</organism>
<dbReference type="InterPro" id="IPR020846">
    <property type="entry name" value="MFS_dom"/>
</dbReference>
<feature type="transmembrane region" description="Helical" evidence="6">
    <location>
        <begin position="95"/>
        <end position="113"/>
    </location>
</feature>
<evidence type="ECO:0000256" key="5">
    <source>
        <dbReference type="ARBA" id="ARBA00023251"/>
    </source>
</evidence>
<reference evidence="8" key="1">
    <citation type="submission" date="2021-03" db="EMBL/GenBank/DDBJ databases">
        <title>Whole genome sequence of Streptomyces bomunensis MMS17-BM035.</title>
        <authorList>
            <person name="Lee J.H."/>
        </authorList>
    </citation>
    <scope>NUCLEOTIDE SEQUENCE</scope>
    <source>
        <strain evidence="8">MMS17-BM035</strain>
    </source>
</reference>
<keyword evidence="5" id="KW-0046">Antibiotic resistance</keyword>
<dbReference type="GO" id="GO:0005886">
    <property type="term" value="C:plasma membrane"/>
    <property type="evidence" value="ECO:0007669"/>
    <property type="project" value="UniProtKB-SubCell"/>
</dbReference>
<dbReference type="GO" id="GO:0046677">
    <property type="term" value="P:response to antibiotic"/>
    <property type="evidence" value="ECO:0007669"/>
    <property type="project" value="UniProtKB-KW"/>
</dbReference>
<proteinExistence type="predicted"/>
<gene>
    <name evidence="8" type="ORF">JFN87_23760</name>
</gene>
<evidence type="ECO:0000313" key="9">
    <source>
        <dbReference type="Proteomes" id="UP000670475"/>
    </source>
</evidence>
<feature type="transmembrane region" description="Helical" evidence="6">
    <location>
        <begin position="152"/>
        <end position="172"/>
    </location>
</feature>
<comment type="subcellular location">
    <subcellularLocation>
        <location evidence="1">Cell membrane</location>
        <topology evidence="1">Multi-pass membrane protein</topology>
    </subcellularLocation>
</comment>